<dbReference type="GO" id="GO:0055085">
    <property type="term" value="P:transmembrane transport"/>
    <property type="evidence" value="ECO:0007669"/>
    <property type="project" value="InterPro"/>
</dbReference>
<dbReference type="Gene3D" id="3.40.190.170">
    <property type="entry name" value="Bacterial extracellular solute-binding protein, family 7"/>
    <property type="match status" value="1"/>
</dbReference>
<dbReference type="PANTHER" id="PTHR33376:SF4">
    <property type="entry name" value="SIALIC ACID-BINDING PERIPLASMIC PROTEIN SIAP"/>
    <property type="match status" value="1"/>
</dbReference>
<evidence type="ECO:0000313" key="2">
    <source>
        <dbReference type="EMBL" id="CAB4129098.1"/>
    </source>
</evidence>
<accession>A0A6J5L311</accession>
<gene>
    <name evidence="2" type="ORF">UFOVP112_196</name>
</gene>
<evidence type="ECO:0000256" key="1">
    <source>
        <dbReference type="ARBA" id="ARBA00022729"/>
    </source>
</evidence>
<dbReference type="InterPro" id="IPR038404">
    <property type="entry name" value="TRAP_DctP_sf"/>
</dbReference>
<dbReference type="EMBL" id="LR796233">
    <property type="protein sequence ID" value="CAB4129098.1"/>
    <property type="molecule type" value="Genomic_DNA"/>
</dbReference>
<sequence length="315" mass="35480">MKEVKKIKWLIAHEPVDLFLRTAEAFAEEVKSATDGAIELEIYTATEYAKKFNNGIKENPMVYMERGELELSQLHISNLWKWNVPALMALELPFLFKDHDHATRVLEGEIGRGMLNELKEKSPARGLEFTYSGGFRIVATDKEIQTLADFKNLSFYTGINPIGIDTVEAIGGVADAHPIEDYWSSIHTEGDNHDAVDSTVPRLLATVEKSRKRFITATEHSLFLTSIIVSEAWWSSLGEDLQSKISKAALNAARLERKWSIEDVERVASEGTEVGVEYKQLAQSEIDKFKELTAPLYDKYNSIFAPGLVDNIRKA</sequence>
<dbReference type="InterPro" id="IPR018389">
    <property type="entry name" value="DctP_fam"/>
</dbReference>
<dbReference type="NCBIfam" id="NF037995">
    <property type="entry name" value="TRAP_S1"/>
    <property type="match status" value="1"/>
</dbReference>
<organism evidence="2">
    <name type="scientific">uncultured Caudovirales phage</name>
    <dbReference type="NCBI Taxonomy" id="2100421"/>
    <lineage>
        <taxon>Viruses</taxon>
        <taxon>Duplodnaviria</taxon>
        <taxon>Heunggongvirae</taxon>
        <taxon>Uroviricota</taxon>
        <taxon>Caudoviricetes</taxon>
        <taxon>Peduoviridae</taxon>
        <taxon>Maltschvirus</taxon>
        <taxon>Maltschvirus maltsch</taxon>
    </lineage>
</organism>
<name>A0A6J5L311_9CAUD</name>
<dbReference type="PANTHER" id="PTHR33376">
    <property type="match status" value="1"/>
</dbReference>
<proteinExistence type="predicted"/>
<protein>
    <submittedName>
        <fullName evidence="2">DctP TRAP-type C4-dicarboxylate transport system, periplasmic component</fullName>
    </submittedName>
</protein>
<reference evidence="2" key="1">
    <citation type="submission" date="2020-04" db="EMBL/GenBank/DDBJ databases">
        <authorList>
            <person name="Chiriac C."/>
            <person name="Salcher M."/>
            <person name="Ghai R."/>
            <person name="Kavagutti S V."/>
        </authorList>
    </citation>
    <scope>NUCLEOTIDE SEQUENCE</scope>
</reference>
<dbReference type="Pfam" id="PF03480">
    <property type="entry name" value="DctP"/>
    <property type="match status" value="1"/>
</dbReference>
<keyword evidence="1" id="KW-0732">Signal</keyword>